<evidence type="ECO:0000313" key="1">
    <source>
        <dbReference type="EMBL" id="AYB34321.1"/>
    </source>
</evidence>
<evidence type="ECO:0008006" key="3">
    <source>
        <dbReference type="Google" id="ProtNLM"/>
    </source>
</evidence>
<dbReference type="Proteomes" id="UP000266183">
    <property type="component" value="Chromosome"/>
</dbReference>
<keyword evidence="2" id="KW-1185">Reference proteome</keyword>
<name>A0A385SVJ3_9BACT</name>
<accession>A0A385SVJ3</accession>
<reference evidence="2" key="1">
    <citation type="submission" date="2018-09" db="EMBL/GenBank/DDBJ databases">
        <title>Chryseolinea sp. KIS68-18 isolated from soil.</title>
        <authorList>
            <person name="Weon H.-Y."/>
            <person name="Kwon S.-W."/>
            <person name="Lee S.A."/>
        </authorList>
    </citation>
    <scope>NUCLEOTIDE SEQUENCE [LARGE SCALE GENOMIC DNA]</scope>
    <source>
        <strain evidence="2">KIS68-18</strain>
    </source>
</reference>
<dbReference type="AlphaFoldDB" id="A0A385SVJ3"/>
<dbReference type="RefSeq" id="WP_119757544.1">
    <property type="nucleotide sequence ID" value="NZ_CP032382.1"/>
</dbReference>
<evidence type="ECO:0000313" key="2">
    <source>
        <dbReference type="Proteomes" id="UP000266183"/>
    </source>
</evidence>
<gene>
    <name evidence="1" type="ORF">D4L85_28745</name>
</gene>
<sequence>MKKIKKNLLFVGMIAGCIACRDNNVKPVEPPPSTSLDGMYDVISITCDYPVDLDRDGNPSVDLLAETHEADHASRYYLELNTEIYHWDPDYYDQRIFLWIPFTNVFHDDAGNFLEVKYGFTNLLAKYRYNETTHQVTILGNLGGGEVTGAQVISDDSVEIYFTASFFTRQGWEVLPLKGVYKRRP</sequence>
<protein>
    <recommendedName>
        <fullName evidence="3">Lipoprotein</fullName>
    </recommendedName>
</protein>
<dbReference type="KEGG" id="chk:D4L85_28745"/>
<dbReference type="PROSITE" id="PS51257">
    <property type="entry name" value="PROKAR_LIPOPROTEIN"/>
    <property type="match status" value="1"/>
</dbReference>
<dbReference type="EMBL" id="CP032382">
    <property type="protein sequence ID" value="AYB34321.1"/>
    <property type="molecule type" value="Genomic_DNA"/>
</dbReference>
<proteinExistence type="predicted"/>
<organism evidence="1 2">
    <name type="scientific">Chryseolinea soli</name>
    <dbReference type="NCBI Taxonomy" id="2321403"/>
    <lineage>
        <taxon>Bacteria</taxon>
        <taxon>Pseudomonadati</taxon>
        <taxon>Bacteroidota</taxon>
        <taxon>Cytophagia</taxon>
        <taxon>Cytophagales</taxon>
        <taxon>Fulvivirgaceae</taxon>
        <taxon>Chryseolinea</taxon>
    </lineage>
</organism>